<accession>A0A1I7Z0R3</accession>
<proteinExistence type="predicted"/>
<dbReference type="Proteomes" id="UP000095287">
    <property type="component" value="Unplaced"/>
</dbReference>
<evidence type="ECO:0000313" key="2">
    <source>
        <dbReference type="WBParaSite" id="L893_g21606.t1"/>
    </source>
</evidence>
<dbReference type="AlphaFoldDB" id="A0A1I7Z0R3"/>
<organism evidence="1 2">
    <name type="scientific">Steinernema glaseri</name>
    <dbReference type="NCBI Taxonomy" id="37863"/>
    <lineage>
        <taxon>Eukaryota</taxon>
        <taxon>Metazoa</taxon>
        <taxon>Ecdysozoa</taxon>
        <taxon>Nematoda</taxon>
        <taxon>Chromadorea</taxon>
        <taxon>Rhabditida</taxon>
        <taxon>Tylenchina</taxon>
        <taxon>Panagrolaimomorpha</taxon>
        <taxon>Strongyloidoidea</taxon>
        <taxon>Steinernematidae</taxon>
        <taxon>Steinernema</taxon>
    </lineage>
</organism>
<protein>
    <submittedName>
        <fullName evidence="2">Glycosyltransferase family 15 protein</fullName>
    </submittedName>
</protein>
<dbReference type="WBParaSite" id="L893_g21606.t1">
    <property type="protein sequence ID" value="L893_g21606.t1"/>
    <property type="gene ID" value="L893_g21606"/>
</dbReference>
<reference evidence="2" key="1">
    <citation type="submission" date="2016-11" db="UniProtKB">
        <authorList>
            <consortium name="WormBaseParasite"/>
        </authorList>
    </citation>
    <scope>IDENTIFICATION</scope>
</reference>
<evidence type="ECO:0000313" key="1">
    <source>
        <dbReference type="Proteomes" id="UP000095287"/>
    </source>
</evidence>
<sequence length="267" mass="32090">MDDVPFLFVNAVFHCLNSESLSAPRLLAHPLWSSVAEEHHQKRKDYAFWLCNPGTDKYHVFVVKPDERQYLTPEEWSRRNKTYLRVRKIFITSMDRINAPFITLKEALQYSLGMVPYLNNVDKVTTFYFERDANNVFDFLWKRPCHTFYCKCYQMYAYSSVLKWHFENNDSLKYVRTPLLYYNDVRDLIPLGAEKRLTWKMRFAINPNSFPYLRTWHAHWEEEYPLVTDVYESAEPNRGSVLYEDEHIRKELEWTASASSFLTITWK</sequence>
<keyword evidence="1" id="KW-1185">Reference proteome</keyword>
<name>A0A1I7Z0R3_9BILA</name>